<dbReference type="EMBL" id="VKHS01000488">
    <property type="protein sequence ID" value="MBB0231342.1"/>
    <property type="molecule type" value="Genomic_DNA"/>
</dbReference>
<organism evidence="1 2">
    <name type="scientific">Streptomyces calidiresistens</name>
    <dbReference type="NCBI Taxonomy" id="1485586"/>
    <lineage>
        <taxon>Bacteria</taxon>
        <taxon>Bacillati</taxon>
        <taxon>Actinomycetota</taxon>
        <taxon>Actinomycetes</taxon>
        <taxon>Kitasatosporales</taxon>
        <taxon>Streptomycetaceae</taxon>
        <taxon>Streptomyces</taxon>
    </lineage>
</organism>
<keyword evidence="2" id="KW-1185">Reference proteome</keyword>
<dbReference type="AlphaFoldDB" id="A0A7W3T5J9"/>
<dbReference type="Pfam" id="PF07081">
    <property type="entry name" value="DUF1349"/>
    <property type="match status" value="1"/>
</dbReference>
<evidence type="ECO:0000313" key="2">
    <source>
        <dbReference type="Proteomes" id="UP000530234"/>
    </source>
</evidence>
<evidence type="ECO:0000313" key="1">
    <source>
        <dbReference type="EMBL" id="MBB0231342.1"/>
    </source>
</evidence>
<name>A0A7W3T5J9_9ACTN</name>
<comment type="caution">
    <text evidence="1">The sequence shown here is derived from an EMBL/GenBank/DDBJ whole genome shotgun (WGS) entry which is preliminary data.</text>
</comment>
<protein>
    <submittedName>
        <fullName evidence="1">DUF1349 domain-containing protein</fullName>
    </submittedName>
</protein>
<dbReference type="Gene3D" id="2.60.120.200">
    <property type="match status" value="1"/>
</dbReference>
<dbReference type="RefSeq" id="WP_182665610.1">
    <property type="nucleotide sequence ID" value="NZ_VKHS01000488.1"/>
</dbReference>
<proteinExistence type="predicted"/>
<dbReference type="Proteomes" id="UP000530234">
    <property type="component" value="Unassembled WGS sequence"/>
</dbReference>
<sequence>MTTVNVPGLPFPLVPEGAPGCAHEVTGDALRLTTGARTDLFLDPAGLTDPSDVGRLVGVPPEGDFSLTARARVGFASTYDAGVLLVHAGERRWAKLCFEYSPQRVPTAVTVVTRGTSDDANAFEVEGDALWLRVTRTGAAWAFHASTDGRWWRLLRYFSLHEAEETGGKPARVGFLAQSPTGEGCAATFDRIAFTPSAPTDLRDGS</sequence>
<dbReference type="PANTHER" id="PTHR35332">
    <property type="entry name" value="REGULATION OF ENOLASE PROTEIN 1"/>
    <property type="match status" value="1"/>
</dbReference>
<dbReference type="InterPro" id="IPR009784">
    <property type="entry name" value="DUF1349"/>
</dbReference>
<gene>
    <name evidence="1" type="ORF">FOE67_17960</name>
</gene>
<reference evidence="2" key="1">
    <citation type="submission" date="2019-10" db="EMBL/GenBank/DDBJ databases">
        <title>Streptomyces sp. nov., a novel actinobacterium isolated from alkaline environment.</title>
        <authorList>
            <person name="Golinska P."/>
        </authorList>
    </citation>
    <scope>NUCLEOTIDE SEQUENCE [LARGE SCALE GENOMIC DNA]</scope>
    <source>
        <strain evidence="2">DSM 42108</strain>
    </source>
</reference>
<dbReference type="SUPFAM" id="SSF49899">
    <property type="entry name" value="Concanavalin A-like lectins/glucanases"/>
    <property type="match status" value="1"/>
</dbReference>
<dbReference type="InterPro" id="IPR013320">
    <property type="entry name" value="ConA-like_dom_sf"/>
</dbReference>
<dbReference type="PANTHER" id="PTHR35332:SF2">
    <property type="entry name" value="REGULATION OF ENOLASE PROTEIN 1"/>
    <property type="match status" value="1"/>
</dbReference>
<accession>A0A7W3T5J9</accession>